<feature type="compositionally biased region" description="Polar residues" evidence="1">
    <location>
        <begin position="144"/>
        <end position="161"/>
    </location>
</feature>
<dbReference type="EMBL" id="BNCO01000004">
    <property type="protein sequence ID" value="GIL47441.1"/>
    <property type="molecule type" value="Genomic_DNA"/>
</dbReference>
<reference evidence="2" key="1">
    <citation type="journal article" date="2021" name="Proc. Natl. Acad. Sci. U.S.A.">
        <title>Three genomes in the algal genus Volvox reveal the fate of a haploid sex-determining region after a transition to homothallism.</title>
        <authorList>
            <person name="Yamamoto K."/>
            <person name="Hamaji T."/>
            <person name="Kawai-Toyooka H."/>
            <person name="Matsuzaki R."/>
            <person name="Takahashi F."/>
            <person name="Nishimura Y."/>
            <person name="Kawachi M."/>
            <person name="Noguchi H."/>
            <person name="Minakuchi Y."/>
            <person name="Umen J.G."/>
            <person name="Toyoda A."/>
            <person name="Nozaki H."/>
        </authorList>
    </citation>
    <scope>NUCLEOTIDE SEQUENCE</scope>
    <source>
        <strain evidence="2">NIES-3780</strain>
    </source>
</reference>
<accession>A0A8J4ATA5</accession>
<protein>
    <submittedName>
        <fullName evidence="2">Uncharacterized protein</fullName>
    </submittedName>
</protein>
<proteinExistence type="predicted"/>
<sequence>HGCWNMVPYVPGSSCDEQLTVIDSNTTDEATASARKASPEPSSLELTAGALSCSLEPSPTAERSGTGLAGRWDMDPTTPVVTGEDPYASGSSAAAQGACGTPPAAPSLPQTLSMAQAIDINTWAPVGRMKSVNSIEDSKRGDVTVTSDSGTTAGSEFTQVQMGGRVREEDTNSVSSALDEDSDTSELMNLLGSTSEESNPFKWTLLRNQYGRSTVQPNCPEGPGTRVGDVGCGGSDRDLAYLPVPPPSALASCAPTRFYPRSCRTFWPATKSTPYTTHSSAPQPRPLLRTPSGRVALLAAAIEHRMAGTQSCQLPGCKTFEESSSGNDIVDPRLVPVHQQPVGVRVGAFGELKNPADDSSVASELSTISKNQATESQLLSLLQEHFLQKNEQNIEEQD</sequence>
<comment type="caution">
    <text evidence="2">The sequence shown here is derived from an EMBL/GenBank/DDBJ whole genome shotgun (WGS) entry which is preliminary data.</text>
</comment>
<dbReference type="AlphaFoldDB" id="A0A8J4ATA5"/>
<feature type="non-terminal residue" evidence="2">
    <location>
        <position position="398"/>
    </location>
</feature>
<evidence type="ECO:0000313" key="2">
    <source>
        <dbReference type="EMBL" id="GIL47441.1"/>
    </source>
</evidence>
<gene>
    <name evidence="2" type="ORF">Vafri_4258</name>
</gene>
<dbReference type="Proteomes" id="UP000747399">
    <property type="component" value="Unassembled WGS sequence"/>
</dbReference>
<feature type="region of interest" description="Disordered" evidence="1">
    <location>
        <begin position="52"/>
        <end position="107"/>
    </location>
</feature>
<evidence type="ECO:0000313" key="3">
    <source>
        <dbReference type="Proteomes" id="UP000747399"/>
    </source>
</evidence>
<evidence type="ECO:0000256" key="1">
    <source>
        <dbReference type="SAM" id="MobiDB-lite"/>
    </source>
</evidence>
<organism evidence="2 3">
    <name type="scientific">Volvox africanus</name>
    <dbReference type="NCBI Taxonomy" id="51714"/>
    <lineage>
        <taxon>Eukaryota</taxon>
        <taxon>Viridiplantae</taxon>
        <taxon>Chlorophyta</taxon>
        <taxon>core chlorophytes</taxon>
        <taxon>Chlorophyceae</taxon>
        <taxon>CS clade</taxon>
        <taxon>Chlamydomonadales</taxon>
        <taxon>Volvocaceae</taxon>
        <taxon>Volvox</taxon>
    </lineage>
</organism>
<feature type="region of interest" description="Disordered" evidence="1">
    <location>
        <begin position="134"/>
        <end position="184"/>
    </location>
</feature>
<keyword evidence="3" id="KW-1185">Reference proteome</keyword>
<name>A0A8J4ATA5_9CHLO</name>
<feature type="compositionally biased region" description="Low complexity" evidence="1">
    <location>
        <begin position="88"/>
        <end position="100"/>
    </location>
</feature>
<feature type="non-terminal residue" evidence="2">
    <location>
        <position position="1"/>
    </location>
</feature>